<accession>A0AB39YCV2</accession>
<name>A0AB39YCV2_9ACTN</name>
<dbReference type="RefSeq" id="WP_168724151.1">
    <property type="nucleotide sequence ID" value="NZ_CP165727.1"/>
</dbReference>
<proteinExistence type="predicted"/>
<gene>
    <name evidence="1" type="ORF">AB5J51_33180</name>
</gene>
<evidence type="ECO:0000313" key="1">
    <source>
        <dbReference type="EMBL" id="XDV67435.1"/>
    </source>
</evidence>
<reference evidence="1" key="1">
    <citation type="submission" date="2024-08" db="EMBL/GenBank/DDBJ databases">
        <authorList>
            <person name="Yu S.T."/>
        </authorList>
    </citation>
    <scope>NUCLEOTIDE SEQUENCE</scope>
    <source>
        <strain evidence="1">R33</strain>
    </source>
</reference>
<sequence>MARILRPGGTLPAYLWDYTQGGMELIRYFWEPQSPWTRAVGSWTSSCERPAWRT</sequence>
<organism evidence="1">
    <name type="scientific">Streptomyces sp. R33</name>
    <dbReference type="NCBI Taxonomy" id="3238629"/>
    <lineage>
        <taxon>Bacteria</taxon>
        <taxon>Bacillati</taxon>
        <taxon>Actinomycetota</taxon>
        <taxon>Actinomycetes</taxon>
        <taxon>Kitasatosporales</taxon>
        <taxon>Streptomycetaceae</taxon>
        <taxon>Streptomyces</taxon>
    </lineage>
</organism>
<dbReference type="AlphaFoldDB" id="A0AB39YCV2"/>
<dbReference type="EMBL" id="CP165727">
    <property type="protein sequence ID" value="XDV67435.1"/>
    <property type="molecule type" value="Genomic_DNA"/>
</dbReference>
<protein>
    <submittedName>
        <fullName evidence="1">Uncharacterized protein</fullName>
    </submittedName>
</protein>